<proteinExistence type="predicted"/>
<evidence type="ECO:0000313" key="1">
    <source>
        <dbReference type="EMBL" id="ERI85855.1"/>
    </source>
</evidence>
<organism evidence="1 2">
    <name type="scientific">Bacteroides pyogenes F0041</name>
    <dbReference type="NCBI Taxonomy" id="1321819"/>
    <lineage>
        <taxon>Bacteria</taxon>
        <taxon>Pseudomonadati</taxon>
        <taxon>Bacteroidota</taxon>
        <taxon>Bacteroidia</taxon>
        <taxon>Bacteroidales</taxon>
        <taxon>Bacteroidaceae</taxon>
        <taxon>Bacteroides</taxon>
    </lineage>
</organism>
<dbReference type="PATRIC" id="fig|1321819.3.peg.1179"/>
<accession>U2CMT5</accession>
<evidence type="ECO:0000313" key="2">
    <source>
        <dbReference type="Proteomes" id="UP000016496"/>
    </source>
</evidence>
<dbReference type="Proteomes" id="UP000016496">
    <property type="component" value="Unassembled WGS sequence"/>
</dbReference>
<gene>
    <name evidence="1" type="ORF">HMPREF1981_01292</name>
</gene>
<dbReference type="HOGENOM" id="CLU_3305017_0_0_10"/>
<reference evidence="1 2" key="1">
    <citation type="submission" date="2013-08" db="EMBL/GenBank/DDBJ databases">
        <authorList>
            <person name="Weinstock G."/>
            <person name="Sodergren E."/>
            <person name="Wylie T."/>
            <person name="Fulton L."/>
            <person name="Fulton R."/>
            <person name="Fronick C."/>
            <person name="O'Laughlin M."/>
            <person name="Godfrey J."/>
            <person name="Miner T."/>
            <person name="Herter B."/>
            <person name="Appelbaum E."/>
            <person name="Cordes M."/>
            <person name="Lek S."/>
            <person name="Wollam A."/>
            <person name="Pepin K.H."/>
            <person name="Palsikar V.B."/>
            <person name="Mitreva M."/>
            <person name="Wilson R.K."/>
        </authorList>
    </citation>
    <scope>NUCLEOTIDE SEQUENCE [LARGE SCALE GENOMIC DNA]</scope>
    <source>
        <strain evidence="1 2">F0041</strain>
    </source>
</reference>
<comment type="caution">
    <text evidence="1">The sequence shown here is derived from an EMBL/GenBank/DDBJ whole genome shotgun (WGS) entry which is preliminary data.</text>
</comment>
<protein>
    <submittedName>
        <fullName evidence="1">Uncharacterized protein</fullName>
    </submittedName>
</protein>
<name>U2CMT5_9BACE</name>
<sequence>MRPVAIRHITTIYISDAKIQFHLPTYKKGKKAFTPPSSE</sequence>
<dbReference type="EMBL" id="AWSV01000070">
    <property type="protein sequence ID" value="ERI85855.1"/>
    <property type="molecule type" value="Genomic_DNA"/>
</dbReference>
<dbReference type="AlphaFoldDB" id="U2CMT5"/>